<dbReference type="RefSeq" id="XP_024358981.1">
    <property type="nucleotide sequence ID" value="XM_024503213.2"/>
</dbReference>
<dbReference type="RefSeq" id="XP_024358979.1">
    <property type="nucleotide sequence ID" value="XM_024503211.2"/>
</dbReference>
<keyword evidence="3" id="KW-1185">Reference proteome</keyword>
<dbReference type="GeneID" id="112274060"/>
<dbReference type="EnsemblPlants" id="Pp3c21_2070V3.2">
    <property type="protein sequence ID" value="PAC:32916525.CDS.1"/>
    <property type="gene ID" value="Pp3c21_2070"/>
</dbReference>
<dbReference type="Gramene" id="Pp3c21_2070V3.2">
    <property type="protein sequence ID" value="PAC:32916525.CDS.1"/>
    <property type="gene ID" value="Pp3c21_2070"/>
</dbReference>
<dbReference type="EnsemblPlants" id="Pp3c21_2070V3.1">
    <property type="protein sequence ID" value="PAC:32916524.CDS.1"/>
    <property type="gene ID" value="Pp3c21_2070"/>
</dbReference>
<sequence length="167" mass="18929">MASFKPKREVWPGDVDGEPQTRILDTVLVQVSNKAQEKFSSAIQRLQRGTRALVGTTAASSVAPSEDDRIVPRRIDDRSNLKRAPFVRLNIVSTEARSNNLPRSKTMGATIYRWFLPRGSSNHPVKVPAVDSTKKNKMLEIDVSEEYCKPHCWKQLIRFLREQSHSA</sequence>
<dbReference type="Proteomes" id="UP000006727">
    <property type="component" value="Chromosome 21"/>
</dbReference>
<reference evidence="2" key="3">
    <citation type="submission" date="2020-12" db="UniProtKB">
        <authorList>
            <consortium name="EnsemblPlants"/>
        </authorList>
    </citation>
    <scope>IDENTIFICATION</scope>
</reference>
<dbReference type="PaxDb" id="3218-PP1S191_15V6.1"/>
<evidence type="ECO:0000313" key="1">
    <source>
        <dbReference type="EMBL" id="PNR31505.1"/>
    </source>
</evidence>
<reference evidence="1 3" key="1">
    <citation type="journal article" date="2008" name="Science">
        <title>The Physcomitrella genome reveals evolutionary insights into the conquest of land by plants.</title>
        <authorList>
            <person name="Rensing S."/>
            <person name="Lang D."/>
            <person name="Zimmer A."/>
            <person name="Terry A."/>
            <person name="Salamov A."/>
            <person name="Shapiro H."/>
            <person name="Nishiyama T."/>
            <person name="Perroud P.-F."/>
            <person name="Lindquist E."/>
            <person name="Kamisugi Y."/>
            <person name="Tanahashi T."/>
            <person name="Sakakibara K."/>
            <person name="Fujita T."/>
            <person name="Oishi K."/>
            <person name="Shin-I T."/>
            <person name="Kuroki Y."/>
            <person name="Toyoda A."/>
            <person name="Suzuki Y."/>
            <person name="Hashimoto A."/>
            <person name="Yamaguchi K."/>
            <person name="Sugano A."/>
            <person name="Kohara Y."/>
            <person name="Fujiyama A."/>
            <person name="Anterola A."/>
            <person name="Aoki S."/>
            <person name="Ashton N."/>
            <person name="Barbazuk W.B."/>
            <person name="Barker E."/>
            <person name="Bennetzen J."/>
            <person name="Bezanilla M."/>
            <person name="Blankenship R."/>
            <person name="Cho S.H."/>
            <person name="Dutcher S."/>
            <person name="Estelle M."/>
            <person name="Fawcett J.A."/>
            <person name="Gundlach H."/>
            <person name="Hanada K."/>
            <person name="Heyl A."/>
            <person name="Hicks K.A."/>
            <person name="Hugh J."/>
            <person name="Lohr M."/>
            <person name="Mayer K."/>
            <person name="Melkozernov A."/>
            <person name="Murata T."/>
            <person name="Nelson D."/>
            <person name="Pils B."/>
            <person name="Prigge M."/>
            <person name="Reiss B."/>
            <person name="Renner T."/>
            <person name="Rombauts S."/>
            <person name="Rushton P."/>
            <person name="Sanderfoot A."/>
            <person name="Schween G."/>
            <person name="Shiu S.-H."/>
            <person name="Stueber K."/>
            <person name="Theodoulou F.L."/>
            <person name="Tu H."/>
            <person name="Van de Peer Y."/>
            <person name="Verrier P.J."/>
            <person name="Waters E."/>
            <person name="Wood A."/>
            <person name="Yang L."/>
            <person name="Cove D."/>
            <person name="Cuming A."/>
            <person name="Hasebe M."/>
            <person name="Lucas S."/>
            <person name="Mishler D.B."/>
            <person name="Reski R."/>
            <person name="Grigoriev I."/>
            <person name="Quatrano R.S."/>
            <person name="Boore J.L."/>
        </authorList>
    </citation>
    <scope>NUCLEOTIDE SEQUENCE [LARGE SCALE GENOMIC DNA]</scope>
    <source>
        <strain evidence="2 3">cv. Gransden 2004</strain>
    </source>
</reference>
<organism evidence="1">
    <name type="scientific">Physcomitrium patens</name>
    <name type="common">Spreading-leaved earth moss</name>
    <name type="synonym">Physcomitrella patens</name>
    <dbReference type="NCBI Taxonomy" id="3218"/>
    <lineage>
        <taxon>Eukaryota</taxon>
        <taxon>Viridiplantae</taxon>
        <taxon>Streptophyta</taxon>
        <taxon>Embryophyta</taxon>
        <taxon>Bryophyta</taxon>
        <taxon>Bryophytina</taxon>
        <taxon>Bryopsida</taxon>
        <taxon>Funariidae</taxon>
        <taxon>Funariales</taxon>
        <taxon>Funariaceae</taxon>
        <taxon>Physcomitrium</taxon>
    </lineage>
</organism>
<dbReference type="EnsemblPlants" id="Pp3c21_2070V3.3">
    <property type="protein sequence ID" value="PAC:32916526.CDS.1"/>
    <property type="gene ID" value="Pp3c21_2070"/>
</dbReference>
<dbReference type="AlphaFoldDB" id="A0A2K1IQF0"/>
<reference evidence="1 3" key="2">
    <citation type="journal article" date="2018" name="Plant J.">
        <title>The Physcomitrella patens chromosome-scale assembly reveals moss genome structure and evolution.</title>
        <authorList>
            <person name="Lang D."/>
            <person name="Ullrich K.K."/>
            <person name="Murat F."/>
            <person name="Fuchs J."/>
            <person name="Jenkins J."/>
            <person name="Haas F.B."/>
            <person name="Piednoel M."/>
            <person name="Gundlach H."/>
            <person name="Van Bel M."/>
            <person name="Meyberg R."/>
            <person name="Vives C."/>
            <person name="Morata J."/>
            <person name="Symeonidi A."/>
            <person name="Hiss M."/>
            <person name="Muchero W."/>
            <person name="Kamisugi Y."/>
            <person name="Saleh O."/>
            <person name="Blanc G."/>
            <person name="Decker E.L."/>
            <person name="van Gessel N."/>
            <person name="Grimwood J."/>
            <person name="Hayes R.D."/>
            <person name="Graham S.W."/>
            <person name="Gunter L.E."/>
            <person name="McDaniel S.F."/>
            <person name="Hoernstein S.N.W."/>
            <person name="Larsson A."/>
            <person name="Li F.W."/>
            <person name="Perroud P.F."/>
            <person name="Phillips J."/>
            <person name="Ranjan P."/>
            <person name="Rokshar D.S."/>
            <person name="Rothfels C.J."/>
            <person name="Schneider L."/>
            <person name="Shu S."/>
            <person name="Stevenson D.W."/>
            <person name="Thummler F."/>
            <person name="Tillich M."/>
            <person name="Villarreal Aguilar J.C."/>
            <person name="Widiez T."/>
            <person name="Wong G.K."/>
            <person name="Wymore A."/>
            <person name="Zhang Y."/>
            <person name="Zimmer A.D."/>
            <person name="Quatrano R.S."/>
            <person name="Mayer K.F.X."/>
            <person name="Goodstein D."/>
            <person name="Casacuberta J.M."/>
            <person name="Vandepoele K."/>
            <person name="Reski R."/>
            <person name="Cuming A.C."/>
            <person name="Tuskan G.A."/>
            <person name="Maumus F."/>
            <person name="Salse J."/>
            <person name="Schmutz J."/>
            <person name="Rensing S.A."/>
        </authorList>
    </citation>
    <scope>NUCLEOTIDE SEQUENCE [LARGE SCALE GENOMIC DNA]</scope>
    <source>
        <strain evidence="2 3">cv. Gransden 2004</strain>
    </source>
</reference>
<dbReference type="Gramene" id="Pp3c21_2070V3.3">
    <property type="protein sequence ID" value="PAC:32916526.CDS.1"/>
    <property type="gene ID" value="Pp3c21_2070"/>
</dbReference>
<dbReference type="Gramene" id="Pp3c21_2070V3.1">
    <property type="protein sequence ID" value="PAC:32916524.CDS.1"/>
    <property type="gene ID" value="Pp3c21_2070"/>
</dbReference>
<dbReference type="RefSeq" id="XP_024358980.1">
    <property type="nucleotide sequence ID" value="XM_024503212.2"/>
</dbReference>
<name>A0A2K1IQF0_PHYPA</name>
<gene>
    <name evidence="2" type="primary">LOC112274060</name>
    <name evidence="1" type="ORF">PHYPA_025626</name>
</gene>
<proteinExistence type="predicted"/>
<evidence type="ECO:0000313" key="2">
    <source>
        <dbReference type="EnsemblPlants" id="PAC:32916524.CDS.1"/>
    </source>
</evidence>
<evidence type="ECO:0000313" key="3">
    <source>
        <dbReference type="Proteomes" id="UP000006727"/>
    </source>
</evidence>
<dbReference type="EMBL" id="ABEU02000021">
    <property type="protein sequence ID" value="PNR31505.1"/>
    <property type="molecule type" value="Genomic_DNA"/>
</dbReference>
<protein>
    <submittedName>
        <fullName evidence="1 2">Uncharacterized protein</fullName>
    </submittedName>
</protein>
<accession>A0A2K1IQF0</accession>
<dbReference type="RefSeq" id="XP_073385846.1">
    <property type="nucleotide sequence ID" value="XM_073529745.1"/>
</dbReference>